<organism evidence="8 9">
    <name type="scientific">Bacteroides uniformis</name>
    <dbReference type="NCBI Taxonomy" id="820"/>
    <lineage>
        <taxon>Bacteria</taxon>
        <taxon>Pseudomonadati</taxon>
        <taxon>Bacteroidota</taxon>
        <taxon>Bacteroidia</taxon>
        <taxon>Bacteroidales</taxon>
        <taxon>Bacteroidaceae</taxon>
        <taxon>Bacteroides</taxon>
    </lineage>
</organism>
<comment type="similarity">
    <text evidence="2">Belongs to the UPF0718 family.</text>
</comment>
<evidence type="ECO:0000313" key="9">
    <source>
        <dbReference type="Proteomes" id="UP000095419"/>
    </source>
</evidence>
<dbReference type="InterPro" id="IPR053166">
    <property type="entry name" value="UPF0718_permease"/>
</dbReference>
<dbReference type="GO" id="GO:0005886">
    <property type="term" value="C:plasma membrane"/>
    <property type="evidence" value="ECO:0007669"/>
    <property type="project" value="UniProtKB-SubCell"/>
</dbReference>
<sequence>MHGTVFVLSIGVVLETGIYGYMPQDFVMKVAGSDNPFAVPAAAVLDIPLYIRAETVIPIGVALMGKEMSLGAVIALVIGDAGMAIPEISMLASIFKKKLVAMIVAVIFLTAVVSGYLFNVLL</sequence>
<evidence type="ECO:0000256" key="2">
    <source>
        <dbReference type="ARBA" id="ARBA00006386"/>
    </source>
</evidence>
<evidence type="ECO:0000256" key="1">
    <source>
        <dbReference type="ARBA" id="ARBA00004651"/>
    </source>
</evidence>
<comment type="subcellular location">
    <subcellularLocation>
        <location evidence="1">Cell membrane</location>
        <topology evidence="1">Multi-pass membrane protein</topology>
    </subcellularLocation>
</comment>
<evidence type="ECO:0000256" key="7">
    <source>
        <dbReference type="SAM" id="Phobius"/>
    </source>
</evidence>
<evidence type="ECO:0000256" key="3">
    <source>
        <dbReference type="ARBA" id="ARBA00022475"/>
    </source>
</evidence>
<gene>
    <name evidence="8" type="ORF">ERS417307_04063</name>
</gene>
<dbReference type="AlphaFoldDB" id="A0A174PMF5"/>
<keyword evidence="4 7" id="KW-0812">Transmembrane</keyword>
<reference evidence="8 9" key="1">
    <citation type="submission" date="2015-09" db="EMBL/GenBank/DDBJ databases">
        <authorList>
            <consortium name="Pathogen Informatics"/>
        </authorList>
    </citation>
    <scope>NUCLEOTIDE SEQUENCE [LARGE SCALE GENOMIC DNA]</scope>
    <source>
        <strain evidence="8 9">2789STDY5608791</strain>
    </source>
</reference>
<dbReference type="EMBL" id="CYZF01000022">
    <property type="protein sequence ID" value="CUP62162.1"/>
    <property type="molecule type" value="Genomic_DNA"/>
</dbReference>
<evidence type="ECO:0000256" key="5">
    <source>
        <dbReference type="ARBA" id="ARBA00022989"/>
    </source>
</evidence>
<name>A0A174PMF5_BACUN</name>
<dbReference type="InterPro" id="IPR005524">
    <property type="entry name" value="DUF318"/>
</dbReference>
<dbReference type="Proteomes" id="UP000095419">
    <property type="component" value="Unassembled WGS sequence"/>
</dbReference>
<dbReference type="PANTHER" id="PTHR42775">
    <property type="entry name" value="PERMEASE RV2963-RELATED"/>
    <property type="match status" value="1"/>
</dbReference>
<evidence type="ECO:0000256" key="6">
    <source>
        <dbReference type="ARBA" id="ARBA00023136"/>
    </source>
</evidence>
<evidence type="ECO:0000256" key="4">
    <source>
        <dbReference type="ARBA" id="ARBA00022692"/>
    </source>
</evidence>
<feature type="transmembrane region" description="Helical" evidence="7">
    <location>
        <begin position="99"/>
        <end position="118"/>
    </location>
</feature>
<keyword evidence="3" id="KW-1003">Cell membrane</keyword>
<proteinExistence type="inferred from homology"/>
<accession>A0A174PMF5</accession>
<evidence type="ECO:0000313" key="8">
    <source>
        <dbReference type="EMBL" id="CUP62162.1"/>
    </source>
</evidence>
<dbReference type="Pfam" id="PF03773">
    <property type="entry name" value="ArsP_1"/>
    <property type="match status" value="1"/>
</dbReference>
<dbReference type="PANTHER" id="PTHR42775:SF2">
    <property type="entry name" value="PERMEASE"/>
    <property type="match status" value="1"/>
</dbReference>
<protein>
    <submittedName>
        <fullName evidence="8">Permease</fullName>
    </submittedName>
</protein>
<keyword evidence="5 7" id="KW-1133">Transmembrane helix</keyword>
<keyword evidence="6 7" id="KW-0472">Membrane</keyword>